<dbReference type="PANTHER" id="PTHR42919">
    <property type="entry name" value="N-ALPHA-ACETYLTRANSFERASE"/>
    <property type="match status" value="1"/>
</dbReference>
<dbReference type="Proteomes" id="UP000616547">
    <property type="component" value="Unassembled WGS sequence"/>
</dbReference>
<accession>A0ABQ3W9X2</accession>
<dbReference type="RefSeq" id="WP_201330454.1">
    <property type="nucleotide sequence ID" value="NZ_BOCG01000595.1"/>
</dbReference>
<reference evidence="5" key="1">
    <citation type="submission" date="2021-01" db="EMBL/GenBank/DDBJ databases">
        <title>Draft genome sequence of Nasalis larvatus strain YZ03.</title>
        <authorList>
            <person name="Suzuki-Hashido N."/>
            <person name="Tsuchida S."/>
            <person name="Hayakawa T."/>
        </authorList>
    </citation>
    <scope>NUCLEOTIDE SEQUENCE [LARGE SCALE GENOMIC DNA]</scope>
    <source>
        <strain evidence="5">YZ03</strain>
    </source>
</reference>
<evidence type="ECO:0000259" key="3">
    <source>
        <dbReference type="PROSITE" id="PS51186"/>
    </source>
</evidence>
<feature type="domain" description="N-acetyltransferase" evidence="3">
    <location>
        <begin position="24"/>
        <end position="173"/>
    </location>
</feature>
<dbReference type="PANTHER" id="PTHR42919:SF8">
    <property type="entry name" value="N-ALPHA-ACETYLTRANSFERASE 50"/>
    <property type="match status" value="1"/>
</dbReference>
<dbReference type="InterPro" id="IPR051556">
    <property type="entry name" value="N-term/lysine_N-AcTrnsfr"/>
</dbReference>
<protein>
    <submittedName>
        <fullName evidence="4">Ribosomal-protein-alanine acetyltransferase</fullName>
    </submittedName>
</protein>
<dbReference type="Gene3D" id="3.40.630.30">
    <property type="match status" value="1"/>
</dbReference>
<evidence type="ECO:0000313" key="5">
    <source>
        <dbReference type="Proteomes" id="UP000616547"/>
    </source>
</evidence>
<dbReference type="Pfam" id="PF00583">
    <property type="entry name" value="Acetyltransf_1"/>
    <property type="match status" value="1"/>
</dbReference>
<evidence type="ECO:0000256" key="1">
    <source>
        <dbReference type="ARBA" id="ARBA00022679"/>
    </source>
</evidence>
<dbReference type="InterPro" id="IPR006464">
    <property type="entry name" value="AcTrfase_RimI/Ard1"/>
</dbReference>
<evidence type="ECO:0000313" key="4">
    <source>
        <dbReference type="EMBL" id="GHW01884.1"/>
    </source>
</evidence>
<dbReference type="NCBIfam" id="TIGR01575">
    <property type="entry name" value="rimI"/>
    <property type="match status" value="1"/>
</dbReference>
<dbReference type="InterPro" id="IPR016181">
    <property type="entry name" value="Acyl_CoA_acyltransferase"/>
</dbReference>
<dbReference type="EMBL" id="BOCI01000457">
    <property type="protein sequence ID" value="GHW01884.1"/>
    <property type="molecule type" value="Genomic_DNA"/>
</dbReference>
<keyword evidence="5" id="KW-1185">Reference proteome</keyword>
<keyword evidence="1" id="KW-0808">Transferase</keyword>
<dbReference type="SUPFAM" id="SSF55729">
    <property type="entry name" value="Acyl-CoA N-acyltransferases (Nat)"/>
    <property type="match status" value="1"/>
</dbReference>
<keyword evidence="2" id="KW-0012">Acyltransferase</keyword>
<organism evidence="4 5">
    <name type="scientific">Lactobacillus nasalidis</name>
    <dbReference type="NCBI Taxonomy" id="2797258"/>
    <lineage>
        <taxon>Bacteria</taxon>
        <taxon>Bacillati</taxon>
        <taxon>Bacillota</taxon>
        <taxon>Bacilli</taxon>
        <taxon>Lactobacillales</taxon>
        <taxon>Lactobacillaceae</taxon>
        <taxon>Lactobacillus</taxon>
    </lineage>
</organism>
<dbReference type="CDD" id="cd04301">
    <property type="entry name" value="NAT_SF"/>
    <property type="match status" value="1"/>
</dbReference>
<name>A0ABQ3W9X2_9LACO</name>
<proteinExistence type="predicted"/>
<dbReference type="InterPro" id="IPR000182">
    <property type="entry name" value="GNAT_dom"/>
</dbReference>
<comment type="caution">
    <text evidence="4">The sequence shown here is derived from an EMBL/GenBank/DDBJ whole genome shotgun (WGS) entry which is preliminary data.</text>
</comment>
<sequence>MGLFFKADLVRFAPRAVSVNGQEYSLRKATADELAQLLLLEKEVYAGALPWNEQVFYEELLRRDSIYLLLRQGDYLVGAVGCRFGLHTGHVTFLAVVPDRQNQGLGTYLLKTVLDQAKAGDLRSVTLEVRAENVRAQALYRRLGFRDNFVRKNYYSNYGRRNSDGLNMICDLRKKN</sequence>
<evidence type="ECO:0000256" key="2">
    <source>
        <dbReference type="ARBA" id="ARBA00023315"/>
    </source>
</evidence>
<dbReference type="PROSITE" id="PS51186">
    <property type="entry name" value="GNAT"/>
    <property type="match status" value="1"/>
</dbReference>
<gene>
    <name evidence="4" type="ORF">lacNasYZ03_15710</name>
</gene>